<dbReference type="SUPFAM" id="SSF144232">
    <property type="entry name" value="HIT/MYND zinc finger-like"/>
    <property type="match status" value="1"/>
</dbReference>
<keyword evidence="3" id="KW-0862">Zinc</keyword>
<evidence type="ECO:0000256" key="4">
    <source>
        <dbReference type="PROSITE-ProRule" id="PRU00134"/>
    </source>
</evidence>
<reference evidence="6 7" key="1">
    <citation type="journal article" date="2018" name="Sci. Rep.">
        <title>Raphidocelis subcapitata (=Pseudokirchneriella subcapitata) provides an insight into genome evolution and environmental adaptations in the Sphaeropleales.</title>
        <authorList>
            <person name="Suzuki S."/>
            <person name="Yamaguchi H."/>
            <person name="Nakajima N."/>
            <person name="Kawachi M."/>
        </authorList>
    </citation>
    <scope>NUCLEOTIDE SEQUENCE [LARGE SCALE GENOMIC DNA]</scope>
    <source>
        <strain evidence="6 7">NIES-35</strain>
    </source>
</reference>
<evidence type="ECO:0000259" key="5">
    <source>
        <dbReference type="PROSITE" id="PS50865"/>
    </source>
</evidence>
<dbReference type="Proteomes" id="UP000247498">
    <property type="component" value="Unassembled WGS sequence"/>
</dbReference>
<evidence type="ECO:0000313" key="6">
    <source>
        <dbReference type="EMBL" id="GBF89117.1"/>
    </source>
</evidence>
<evidence type="ECO:0000256" key="3">
    <source>
        <dbReference type="ARBA" id="ARBA00022833"/>
    </source>
</evidence>
<proteinExistence type="predicted"/>
<evidence type="ECO:0000256" key="2">
    <source>
        <dbReference type="ARBA" id="ARBA00022771"/>
    </source>
</evidence>
<organism evidence="6 7">
    <name type="scientific">Raphidocelis subcapitata</name>
    <dbReference type="NCBI Taxonomy" id="307507"/>
    <lineage>
        <taxon>Eukaryota</taxon>
        <taxon>Viridiplantae</taxon>
        <taxon>Chlorophyta</taxon>
        <taxon>core chlorophytes</taxon>
        <taxon>Chlorophyceae</taxon>
        <taxon>CS clade</taxon>
        <taxon>Sphaeropleales</taxon>
        <taxon>Selenastraceae</taxon>
        <taxon>Raphidocelis</taxon>
    </lineage>
</organism>
<evidence type="ECO:0000256" key="1">
    <source>
        <dbReference type="ARBA" id="ARBA00022723"/>
    </source>
</evidence>
<dbReference type="EMBL" id="BDRX01000008">
    <property type="protein sequence ID" value="GBF89117.1"/>
    <property type="molecule type" value="Genomic_DNA"/>
</dbReference>
<dbReference type="AlphaFoldDB" id="A0A2V0NW02"/>
<name>A0A2V0NW02_9CHLO</name>
<dbReference type="PROSITE" id="PS50865">
    <property type="entry name" value="ZF_MYND_2"/>
    <property type="match status" value="1"/>
</dbReference>
<gene>
    <name evidence="6" type="ORF">Rsub_01834</name>
</gene>
<feature type="domain" description="MYND-type" evidence="5">
    <location>
        <begin position="43"/>
        <end position="89"/>
    </location>
</feature>
<dbReference type="Gene3D" id="6.10.140.2220">
    <property type="match status" value="1"/>
</dbReference>
<sequence>MRPTRHLGCRGAGPGGGQGSAAALEALAAAAGGEAEAARPKACVACSQEAGAGVRLKPCAGCAGGPAGRVLYCGAACQGADWKRHKAFCKPAAAAAKGDAAAGSSEDC</sequence>
<dbReference type="InterPro" id="IPR002893">
    <property type="entry name" value="Znf_MYND"/>
</dbReference>
<protein>
    <recommendedName>
        <fullName evidence="5">MYND-type domain-containing protein</fullName>
    </recommendedName>
</protein>
<keyword evidence="7" id="KW-1185">Reference proteome</keyword>
<keyword evidence="2 4" id="KW-0863">Zinc-finger</keyword>
<keyword evidence="1" id="KW-0479">Metal-binding</keyword>
<dbReference type="GO" id="GO:0008270">
    <property type="term" value="F:zinc ion binding"/>
    <property type="evidence" value="ECO:0007669"/>
    <property type="project" value="UniProtKB-KW"/>
</dbReference>
<comment type="caution">
    <text evidence="6">The sequence shown here is derived from an EMBL/GenBank/DDBJ whole genome shotgun (WGS) entry which is preliminary data.</text>
</comment>
<accession>A0A2V0NW02</accession>
<dbReference type="InParanoid" id="A0A2V0NW02"/>
<dbReference type="Pfam" id="PF01753">
    <property type="entry name" value="zf-MYND"/>
    <property type="match status" value="1"/>
</dbReference>
<evidence type="ECO:0000313" key="7">
    <source>
        <dbReference type="Proteomes" id="UP000247498"/>
    </source>
</evidence>